<evidence type="ECO:0000256" key="2">
    <source>
        <dbReference type="SAM" id="MobiDB-lite"/>
    </source>
</evidence>
<dbReference type="GO" id="GO:0016787">
    <property type="term" value="F:hydrolase activity"/>
    <property type="evidence" value="ECO:0007669"/>
    <property type="project" value="UniProtKB-KW"/>
</dbReference>
<dbReference type="InterPro" id="IPR016047">
    <property type="entry name" value="M23ase_b-sheet_dom"/>
</dbReference>
<protein>
    <submittedName>
        <fullName evidence="4">Murein DD-endopeptidase MepM/ murein hydrolase activator NlpD</fullName>
    </submittedName>
</protein>
<name>A0ABU1JA04_9MICC</name>
<sequence>MSSQELRPRGRRSAAQPLSETAPFAAAEAVTAPVAQVPKTPFQATASASGLRPRDAARRARLGAIAPEAGSRPAPVIPPAPATAPASNSNRSLATPSVAAQELNRAAARRVRRRAAVPASRPGLRSAKTAQRGGIALAAAGLALAFVAPSTVGTAPATVPVADGVPLSSAPISAAADAVLDFSETKTTSKADPDGKLRQLLSASASKVAPAAAKGTLSAPLASMTVVSPFGYRVSPLTGASGELHTGQDLVAACSTQAYAAAGGTVTFASWDPFGGGNRVVIDHGNGLSTTYNHNSSLQVKVGQKVSRGDVVSLTGTTGNSTGCHLHFEVMVNDKTVDPQGWL</sequence>
<evidence type="ECO:0000259" key="3">
    <source>
        <dbReference type="Pfam" id="PF01551"/>
    </source>
</evidence>
<dbReference type="Gene3D" id="2.70.70.10">
    <property type="entry name" value="Glucose Permease (Domain IIA)"/>
    <property type="match status" value="1"/>
</dbReference>
<keyword evidence="5" id="KW-1185">Reference proteome</keyword>
<gene>
    <name evidence="4" type="ORF">JOE69_001492</name>
</gene>
<feature type="region of interest" description="Disordered" evidence="2">
    <location>
        <begin position="65"/>
        <end position="96"/>
    </location>
</feature>
<dbReference type="PANTHER" id="PTHR21666:SF289">
    <property type="entry name" value="L-ALA--D-GLU ENDOPEPTIDASE"/>
    <property type="match status" value="1"/>
</dbReference>
<keyword evidence="4" id="KW-0378">Hydrolase</keyword>
<dbReference type="Proteomes" id="UP001185069">
    <property type="component" value="Unassembled WGS sequence"/>
</dbReference>
<reference evidence="4 5" key="1">
    <citation type="submission" date="2023-07" db="EMBL/GenBank/DDBJ databases">
        <title>Sequencing the genomes of 1000 actinobacteria strains.</title>
        <authorList>
            <person name="Klenk H.-P."/>
        </authorList>
    </citation>
    <scope>NUCLEOTIDE SEQUENCE [LARGE SCALE GENOMIC DNA]</scope>
    <source>
        <strain evidence="4 5">DSM 14555</strain>
    </source>
</reference>
<evidence type="ECO:0000256" key="1">
    <source>
        <dbReference type="ARBA" id="ARBA00022729"/>
    </source>
</evidence>
<dbReference type="SUPFAM" id="SSF51261">
    <property type="entry name" value="Duplicated hybrid motif"/>
    <property type="match status" value="1"/>
</dbReference>
<dbReference type="EMBL" id="JAVDQF010000001">
    <property type="protein sequence ID" value="MDR6269254.1"/>
    <property type="molecule type" value="Genomic_DNA"/>
</dbReference>
<evidence type="ECO:0000313" key="5">
    <source>
        <dbReference type="Proteomes" id="UP001185069"/>
    </source>
</evidence>
<keyword evidence="1" id="KW-0732">Signal</keyword>
<dbReference type="InterPro" id="IPR011055">
    <property type="entry name" value="Dup_hybrid_motif"/>
</dbReference>
<feature type="region of interest" description="Disordered" evidence="2">
    <location>
        <begin position="1"/>
        <end position="21"/>
    </location>
</feature>
<dbReference type="Pfam" id="PF01551">
    <property type="entry name" value="Peptidase_M23"/>
    <property type="match status" value="1"/>
</dbReference>
<dbReference type="RefSeq" id="WP_374709685.1">
    <property type="nucleotide sequence ID" value="NZ_BAAAHY010000001.1"/>
</dbReference>
<dbReference type="PANTHER" id="PTHR21666">
    <property type="entry name" value="PEPTIDASE-RELATED"/>
    <property type="match status" value="1"/>
</dbReference>
<proteinExistence type="predicted"/>
<dbReference type="InterPro" id="IPR050570">
    <property type="entry name" value="Cell_wall_metabolism_enzyme"/>
</dbReference>
<comment type="caution">
    <text evidence="4">The sequence shown here is derived from an EMBL/GenBank/DDBJ whole genome shotgun (WGS) entry which is preliminary data.</text>
</comment>
<evidence type="ECO:0000313" key="4">
    <source>
        <dbReference type="EMBL" id="MDR6269254.1"/>
    </source>
</evidence>
<accession>A0ABU1JA04</accession>
<dbReference type="CDD" id="cd12797">
    <property type="entry name" value="M23_peptidase"/>
    <property type="match status" value="1"/>
</dbReference>
<feature type="region of interest" description="Disordered" evidence="2">
    <location>
        <begin position="37"/>
        <end position="56"/>
    </location>
</feature>
<organism evidence="4 5">
    <name type="scientific">Arthrobacter russicus</name>
    <dbReference type="NCBI Taxonomy" id="172040"/>
    <lineage>
        <taxon>Bacteria</taxon>
        <taxon>Bacillati</taxon>
        <taxon>Actinomycetota</taxon>
        <taxon>Actinomycetes</taxon>
        <taxon>Micrococcales</taxon>
        <taxon>Micrococcaceae</taxon>
        <taxon>Arthrobacter</taxon>
    </lineage>
</organism>
<feature type="domain" description="M23ase beta-sheet core" evidence="3">
    <location>
        <begin position="244"/>
        <end position="339"/>
    </location>
</feature>